<keyword evidence="2" id="KW-1185">Reference proteome</keyword>
<reference evidence="1 2" key="1">
    <citation type="journal article" date="2020" name="Harmful Algae">
        <title>Molecular and morphological characterization of a novel dihydroanatoxin-a producing Microcoleus species (cyanobacteria) from the Russian River, California, USA.</title>
        <authorList>
            <person name="Conklin K.Y."/>
            <person name="Stancheva R."/>
            <person name="Otten T.G."/>
            <person name="Fadness R."/>
            <person name="Boyer G.L."/>
            <person name="Read B."/>
            <person name="Zhang X."/>
            <person name="Sheath R.G."/>
        </authorList>
    </citation>
    <scope>NUCLEOTIDE SEQUENCE [LARGE SCALE GENOMIC DNA]</scope>
    <source>
        <strain evidence="1 2">PTRS2</strain>
    </source>
</reference>
<protein>
    <submittedName>
        <fullName evidence="1">Uncharacterized protein</fullName>
    </submittedName>
</protein>
<proteinExistence type="predicted"/>
<accession>A0ABU8YTX0</accession>
<organism evidence="1 2">
    <name type="scientific">Microcoleus anatoxicus PTRS2</name>
    <dbReference type="NCBI Taxonomy" id="2705321"/>
    <lineage>
        <taxon>Bacteria</taxon>
        <taxon>Bacillati</taxon>
        <taxon>Cyanobacteriota</taxon>
        <taxon>Cyanophyceae</taxon>
        <taxon>Oscillatoriophycideae</taxon>
        <taxon>Oscillatoriales</taxon>
        <taxon>Microcoleaceae</taxon>
        <taxon>Microcoleus</taxon>
        <taxon>Microcoleus anatoxicus</taxon>
    </lineage>
</organism>
<gene>
    <name evidence="1" type="ORF">WMG39_23750</name>
</gene>
<name>A0ABU8YTX0_9CYAN</name>
<evidence type="ECO:0000313" key="1">
    <source>
        <dbReference type="EMBL" id="MEK0187829.1"/>
    </source>
</evidence>
<feature type="non-terminal residue" evidence="1">
    <location>
        <position position="1"/>
    </location>
</feature>
<sequence>TIMAASNKRQAREQARSAINKWALGFASVAWIPGSHYLMTGGDVTMVMQVGSIFDVDMDKTQAGAVFATIAAPLIGSKVAHSVLDFVPVFGWAAKSVVAAGVTKAVGEALISYFNDCSNLSE</sequence>
<dbReference type="Proteomes" id="UP001384579">
    <property type="component" value="Unassembled WGS sequence"/>
</dbReference>
<dbReference type="RefSeq" id="WP_340541911.1">
    <property type="nucleotide sequence ID" value="NZ_JBBLXS010000449.1"/>
</dbReference>
<dbReference type="EMBL" id="JBBLXS010000449">
    <property type="protein sequence ID" value="MEK0187829.1"/>
    <property type="molecule type" value="Genomic_DNA"/>
</dbReference>
<evidence type="ECO:0000313" key="2">
    <source>
        <dbReference type="Proteomes" id="UP001384579"/>
    </source>
</evidence>
<comment type="caution">
    <text evidence="1">The sequence shown here is derived from an EMBL/GenBank/DDBJ whole genome shotgun (WGS) entry which is preliminary data.</text>
</comment>